<dbReference type="CDD" id="cd04733">
    <property type="entry name" value="OYE_like_2_FMN"/>
    <property type="match status" value="1"/>
</dbReference>
<feature type="domain" description="NADH:flavin oxidoreductase/NADH oxidase N-terminal" evidence="3">
    <location>
        <begin position="8"/>
        <end position="322"/>
    </location>
</feature>
<name>A0A4Y9ESK3_9SPHN</name>
<dbReference type="PANTHER" id="PTHR43656:SF2">
    <property type="entry name" value="BINDING OXIDOREDUCTASE, PUTATIVE (AFU_ORTHOLOGUE AFUA_2G08260)-RELATED"/>
    <property type="match status" value="1"/>
</dbReference>
<organism evidence="4 5">
    <name type="scientific">Glacieibacterium arshaanense</name>
    <dbReference type="NCBI Taxonomy" id="2511025"/>
    <lineage>
        <taxon>Bacteria</taxon>
        <taxon>Pseudomonadati</taxon>
        <taxon>Pseudomonadota</taxon>
        <taxon>Alphaproteobacteria</taxon>
        <taxon>Sphingomonadales</taxon>
        <taxon>Sphingosinicellaceae</taxon>
        <taxon>Glacieibacterium</taxon>
    </lineage>
</organism>
<evidence type="ECO:0000256" key="1">
    <source>
        <dbReference type="ARBA" id="ARBA00022630"/>
    </source>
</evidence>
<dbReference type="EMBL" id="SIHO01000001">
    <property type="protein sequence ID" value="TFU06651.1"/>
    <property type="molecule type" value="Genomic_DNA"/>
</dbReference>
<comment type="caution">
    <text evidence="4">The sequence shown here is derived from an EMBL/GenBank/DDBJ whole genome shotgun (WGS) entry which is preliminary data.</text>
</comment>
<sequence>MTEGLAGRDGHPNEGHARLYRRWTAGGAGLLITGNVQVDRHHLERPGNVVVDAPLDAAARAAWQRWAAASSEHGAKAWVQVSHAGRQTQVAVNKTPKAPSAVKLSLPGGMFGMPEPLTEAEILDLIARFANAAVVAREAGFAGVQIHAAHGYLISQFLSPLANRRTDAWGGSIENRARFVTETVKAVRAAVGNDFGVGVKLNSADFQKGGFAFEDCITVSGWLADLGVDLLELSGGSYEQPAMMDFAGMDPPERPKQASTAAREAYFVDLAKALMAGRTPPLLVTGGFRSRAAMEQALAAGIAMIGIGRPLCGAPDAVADLLAGRIDSLPRFETQLRIGPGLLGPNSPLKLARALNGFAAQAWYYVQLRRIAAGEPLALDINPLMAFLSEQRDAKTRS</sequence>
<dbReference type="Gene3D" id="3.20.20.70">
    <property type="entry name" value="Aldolase class I"/>
    <property type="match status" value="1"/>
</dbReference>
<evidence type="ECO:0000259" key="3">
    <source>
        <dbReference type="Pfam" id="PF00724"/>
    </source>
</evidence>
<evidence type="ECO:0000313" key="4">
    <source>
        <dbReference type="EMBL" id="TFU06651.1"/>
    </source>
</evidence>
<evidence type="ECO:0000256" key="2">
    <source>
        <dbReference type="ARBA" id="ARBA00023002"/>
    </source>
</evidence>
<dbReference type="OrthoDB" id="9804454at2"/>
<proteinExistence type="predicted"/>
<protein>
    <submittedName>
        <fullName evidence="4">NADH:flavin oxidoreductase/NADH oxidase family protein</fullName>
    </submittedName>
</protein>
<dbReference type="GO" id="GO:0016491">
    <property type="term" value="F:oxidoreductase activity"/>
    <property type="evidence" value="ECO:0007669"/>
    <property type="project" value="UniProtKB-KW"/>
</dbReference>
<dbReference type="InterPro" id="IPR013785">
    <property type="entry name" value="Aldolase_TIM"/>
</dbReference>
<dbReference type="Pfam" id="PF00724">
    <property type="entry name" value="Oxidored_FMN"/>
    <property type="match status" value="1"/>
</dbReference>
<dbReference type="InterPro" id="IPR051799">
    <property type="entry name" value="NADH_flavin_oxidoreductase"/>
</dbReference>
<keyword evidence="2" id="KW-0560">Oxidoreductase</keyword>
<dbReference type="SUPFAM" id="SSF51395">
    <property type="entry name" value="FMN-linked oxidoreductases"/>
    <property type="match status" value="1"/>
</dbReference>
<dbReference type="PANTHER" id="PTHR43656">
    <property type="entry name" value="BINDING OXIDOREDUCTASE, PUTATIVE (AFU_ORTHOLOGUE AFUA_2G08260)-RELATED"/>
    <property type="match status" value="1"/>
</dbReference>
<reference evidence="4 5" key="1">
    <citation type="submission" date="2019-02" db="EMBL/GenBank/DDBJ databases">
        <title>Polymorphobacter sp. isolated from the lake at the Tibet of China.</title>
        <authorList>
            <person name="Li A."/>
        </authorList>
    </citation>
    <scope>NUCLEOTIDE SEQUENCE [LARGE SCALE GENOMIC DNA]</scope>
    <source>
        <strain evidence="4 5">DJ1R-1</strain>
    </source>
</reference>
<dbReference type="GO" id="GO:0010181">
    <property type="term" value="F:FMN binding"/>
    <property type="evidence" value="ECO:0007669"/>
    <property type="project" value="InterPro"/>
</dbReference>
<keyword evidence="5" id="KW-1185">Reference proteome</keyword>
<dbReference type="Proteomes" id="UP000297737">
    <property type="component" value="Unassembled WGS sequence"/>
</dbReference>
<gene>
    <name evidence="4" type="ORF">EUV02_04520</name>
</gene>
<keyword evidence="1" id="KW-0285">Flavoprotein</keyword>
<dbReference type="AlphaFoldDB" id="A0A4Y9ESK3"/>
<evidence type="ECO:0000313" key="5">
    <source>
        <dbReference type="Proteomes" id="UP000297737"/>
    </source>
</evidence>
<dbReference type="InterPro" id="IPR001155">
    <property type="entry name" value="OxRdtase_FMN_N"/>
</dbReference>
<accession>A0A4Y9ESK3</accession>